<feature type="compositionally biased region" description="Polar residues" evidence="1">
    <location>
        <begin position="128"/>
        <end position="151"/>
    </location>
</feature>
<dbReference type="RefSeq" id="XP_003728890.2">
    <property type="nucleotide sequence ID" value="XM_003728842.3"/>
</dbReference>
<feature type="domain" description="Ubiquitin-like" evidence="2">
    <location>
        <begin position="171"/>
        <end position="248"/>
    </location>
</feature>
<accession>A0A7M7LLK3</accession>
<dbReference type="PROSITE" id="PS50053">
    <property type="entry name" value="UBIQUITIN_2"/>
    <property type="match status" value="1"/>
</dbReference>
<dbReference type="InterPro" id="IPR050158">
    <property type="entry name" value="Ubiquitin_ubiquitin-like"/>
</dbReference>
<dbReference type="Proteomes" id="UP000007110">
    <property type="component" value="Unassembled WGS sequence"/>
</dbReference>
<sequence length="254" mass="26986">MDNEYDQTTEAMMDVGEDSGIASNDSNSPRDSLASLASMGSSATSRNDSAIGSVSDRRSSNSSNVSSTSDRSDLSRSSRSSGRSSAGYSNSVSSSRRPSTSSVQSDDSATTIRSNATVTSRKSERNRTPTTSVADHQQSSGHATGTYSKSGYTKVGTHIPTTNTQPTAELTQIQVVDFAGKTHIVRVRPTDKVKDLKVKVQEKLKIAPSQQRLQFQGKMLDDKSPSSVKSLGLQNLSTVHLQGRLQGGALFSTA</sequence>
<protein>
    <recommendedName>
        <fullName evidence="2">Ubiquitin-like domain-containing protein</fullName>
    </recommendedName>
</protein>
<evidence type="ECO:0000313" key="3">
    <source>
        <dbReference type="EnsemblMetazoa" id="XP_003728890"/>
    </source>
</evidence>
<dbReference type="GO" id="GO:0031386">
    <property type="term" value="F:protein tag activity"/>
    <property type="evidence" value="ECO:0000318"/>
    <property type="project" value="GO_Central"/>
</dbReference>
<dbReference type="Pfam" id="PF00240">
    <property type="entry name" value="ubiquitin"/>
    <property type="match status" value="1"/>
</dbReference>
<dbReference type="InterPro" id="IPR029071">
    <property type="entry name" value="Ubiquitin-like_domsf"/>
</dbReference>
<dbReference type="InParanoid" id="A0A7M7LLK3"/>
<keyword evidence="4" id="KW-1185">Reference proteome</keyword>
<dbReference type="GO" id="GO:0045116">
    <property type="term" value="P:protein neddylation"/>
    <property type="evidence" value="ECO:0000318"/>
    <property type="project" value="GO_Central"/>
</dbReference>
<reference evidence="3" key="2">
    <citation type="submission" date="2021-01" db="UniProtKB">
        <authorList>
            <consortium name="EnsemblMetazoa"/>
        </authorList>
    </citation>
    <scope>IDENTIFICATION</scope>
</reference>
<dbReference type="SUPFAM" id="SSF54236">
    <property type="entry name" value="Ubiquitin-like"/>
    <property type="match status" value="1"/>
</dbReference>
<dbReference type="CDD" id="cd17039">
    <property type="entry name" value="Ubl_ubiquitin_like"/>
    <property type="match status" value="1"/>
</dbReference>
<dbReference type="GO" id="GO:0005737">
    <property type="term" value="C:cytoplasm"/>
    <property type="evidence" value="ECO:0000318"/>
    <property type="project" value="GO_Central"/>
</dbReference>
<evidence type="ECO:0000259" key="2">
    <source>
        <dbReference type="PROSITE" id="PS50053"/>
    </source>
</evidence>
<dbReference type="InterPro" id="IPR000626">
    <property type="entry name" value="Ubiquitin-like_dom"/>
</dbReference>
<dbReference type="KEGG" id="spu:100893925"/>
<dbReference type="OMA" id="KPLMNDA"/>
<feature type="compositionally biased region" description="Polar residues" evidence="1">
    <location>
        <begin position="21"/>
        <end position="30"/>
    </location>
</feature>
<dbReference type="PRINTS" id="PR00348">
    <property type="entry name" value="UBIQUITIN"/>
</dbReference>
<feature type="compositionally biased region" description="Polar residues" evidence="1">
    <location>
        <begin position="103"/>
        <end position="120"/>
    </location>
</feature>
<dbReference type="OrthoDB" id="1885901at2759"/>
<dbReference type="Gene3D" id="3.10.20.90">
    <property type="entry name" value="Phosphatidylinositol 3-kinase Catalytic Subunit, Chain A, domain 1"/>
    <property type="match status" value="1"/>
</dbReference>
<reference evidence="4" key="1">
    <citation type="submission" date="2015-02" db="EMBL/GenBank/DDBJ databases">
        <title>Genome sequencing for Strongylocentrotus purpuratus.</title>
        <authorList>
            <person name="Murali S."/>
            <person name="Liu Y."/>
            <person name="Vee V."/>
            <person name="English A."/>
            <person name="Wang M."/>
            <person name="Skinner E."/>
            <person name="Han Y."/>
            <person name="Muzny D.M."/>
            <person name="Worley K.C."/>
            <person name="Gibbs R.A."/>
        </authorList>
    </citation>
    <scope>NUCLEOTIDE SEQUENCE</scope>
</reference>
<feature type="compositionally biased region" description="Low complexity" evidence="1">
    <location>
        <begin position="77"/>
        <end position="102"/>
    </location>
</feature>
<proteinExistence type="predicted"/>
<organism evidence="3 4">
    <name type="scientific">Strongylocentrotus purpuratus</name>
    <name type="common">Purple sea urchin</name>
    <dbReference type="NCBI Taxonomy" id="7668"/>
    <lineage>
        <taxon>Eukaryota</taxon>
        <taxon>Metazoa</taxon>
        <taxon>Echinodermata</taxon>
        <taxon>Eleutherozoa</taxon>
        <taxon>Echinozoa</taxon>
        <taxon>Echinoidea</taxon>
        <taxon>Euechinoidea</taxon>
        <taxon>Echinacea</taxon>
        <taxon>Camarodonta</taxon>
        <taxon>Echinidea</taxon>
        <taxon>Strongylocentrotidae</taxon>
        <taxon>Strongylocentrotus</taxon>
    </lineage>
</organism>
<dbReference type="GeneID" id="100893925"/>
<dbReference type="GO" id="GO:0031625">
    <property type="term" value="F:ubiquitin protein ligase binding"/>
    <property type="evidence" value="ECO:0000318"/>
    <property type="project" value="GO_Central"/>
</dbReference>
<dbReference type="SMART" id="SM00213">
    <property type="entry name" value="UBQ"/>
    <property type="match status" value="1"/>
</dbReference>
<evidence type="ECO:0000313" key="4">
    <source>
        <dbReference type="Proteomes" id="UP000007110"/>
    </source>
</evidence>
<dbReference type="PANTHER" id="PTHR10666">
    <property type="entry name" value="UBIQUITIN"/>
    <property type="match status" value="1"/>
</dbReference>
<dbReference type="AlphaFoldDB" id="A0A7M7LLK3"/>
<dbReference type="GO" id="GO:0019941">
    <property type="term" value="P:modification-dependent protein catabolic process"/>
    <property type="evidence" value="ECO:0000318"/>
    <property type="project" value="GO_Central"/>
</dbReference>
<evidence type="ECO:0000256" key="1">
    <source>
        <dbReference type="SAM" id="MobiDB-lite"/>
    </source>
</evidence>
<dbReference type="EnsemblMetazoa" id="XM_003728842">
    <property type="protein sequence ID" value="XP_003728890"/>
    <property type="gene ID" value="LOC100893925"/>
</dbReference>
<feature type="compositionally biased region" description="Low complexity" evidence="1">
    <location>
        <begin position="32"/>
        <end position="45"/>
    </location>
</feature>
<feature type="region of interest" description="Disordered" evidence="1">
    <location>
        <begin position="1"/>
        <end position="163"/>
    </location>
</feature>
<name>A0A7M7LLK3_STRPU</name>
<feature type="compositionally biased region" description="Low complexity" evidence="1">
    <location>
        <begin position="60"/>
        <end position="69"/>
    </location>
</feature>
<dbReference type="InterPro" id="IPR019956">
    <property type="entry name" value="Ubiquitin_dom"/>
</dbReference>
<dbReference type="GO" id="GO:0030162">
    <property type="term" value="P:regulation of proteolysis"/>
    <property type="evidence" value="ECO:0000318"/>
    <property type="project" value="GO_Central"/>
</dbReference>
<dbReference type="GO" id="GO:0005634">
    <property type="term" value="C:nucleus"/>
    <property type="evidence" value="ECO:0000318"/>
    <property type="project" value="GO_Central"/>
</dbReference>